<name>A0A9P6AIB6_9AGAM</name>
<feature type="transmembrane region" description="Helical" evidence="6">
    <location>
        <begin position="149"/>
        <end position="174"/>
    </location>
</feature>
<dbReference type="AlphaFoldDB" id="A0A9P6AIB6"/>
<accession>A0A9P6AIB6</accession>
<evidence type="ECO:0000256" key="3">
    <source>
        <dbReference type="ARBA" id="ARBA00022989"/>
    </source>
</evidence>
<gene>
    <name evidence="7" type="ORF">BS47DRAFT_1352758</name>
</gene>
<protein>
    <recommendedName>
        <fullName evidence="9">Pali-domain-containing protein</fullName>
    </recommendedName>
</protein>
<keyword evidence="8" id="KW-1185">Reference proteome</keyword>
<dbReference type="GO" id="GO:0005886">
    <property type="term" value="C:plasma membrane"/>
    <property type="evidence" value="ECO:0007669"/>
    <property type="project" value="InterPro"/>
</dbReference>
<dbReference type="PANTHER" id="PTHR28013:SF3">
    <property type="entry name" value="PROTEIN DCV1-RELATED"/>
    <property type="match status" value="1"/>
</dbReference>
<evidence type="ECO:0000256" key="1">
    <source>
        <dbReference type="ARBA" id="ARBA00004141"/>
    </source>
</evidence>
<comment type="subcellular location">
    <subcellularLocation>
        <location evidence="1">Membrane</location>
        <topology evidence="1">Multi-pass membrane protein</topology>
    </subcellularLocation>
</comment>
<keyword evidence="2 6" id="KW-0812">Transmembrane</keyword>
<evidence type="ECO:0000313" key="8">
    <source>
        <dbReference type="Proteomes" id="UP000886523"/>
    </source>
</evidence>
<dbReference type="OrthoDB" id="3881at2759"/>
<evidence type="ECO:0008006" key="9">
    <source>
        <dbReference type="Google" id="ProtNLM"/>
    </source>
</evidence>
<proteinExistence type="predicted"/>
<keyword evidence="4 6" id="KW-0472">Membrane</keyword>
<feature type="transmembrane region" description="Helical" evidence="6">
    <location>
        <begin position="7"/>
        <end position="30"/>
    </location>
</feature>
<evidence type="ECO:0000256" key="4">
    <source>
        <dbReference type="ARBA" id="ARBA00023136"/>
    </source>
</evidence>
<dbReference type="InterPro" id="IPR009571">
    <property type="entry name" value="SUR7/Rim9-like_fungi"/>
</dbReference>
<evidence type="ECO:0000313" key="7">
    <source>
        <dbReference type="EMBL" id="KAF9506412.1"/>
    </source>
</evidence>
<dbReference type="Pfam" id="PF06687">
    <property type="entry name" value="SUR7"/>
    <property type="match status" value="1"/>
</dbReference>
<organism evidence="7 8">
    <name type="scientific">Hydnum rufescens UP504</name>
    <dbReference type="NCBI Taxonomy" id="1448309"/>
    <lineage>
        <taxon>Eukaryota</taxon>
        <taxon>Fungi</taxon>
        <taxon>Dikarya</taxon>
        <taxon>Basidiomycota</taxon>
        <taxon>Agaricomycotina</taxon>
        <taxon>Agaricomycetes</taxon>
        <taxon>Cantharellales</taxon>
        <taxon>Hydnaceae</taxon>
        <taxon>Hydnum</taxon>
    </lineage>
</organism>
<dbReference type="GO" id="GO:0035838">
    <property type="term" value="C:growing cell tip"/>
    <property type="evidence" value="ECO:0007669"/>
    <property type="project" value="TreeGrafter"/>
</dbReference>
<dbReference type="GO" id="GO:0032153">
    <property type="term" value="C:cell division site"/>
    <property type="evidence" value="ECO:0007669"/>
    <property type="project" value="TreeGrafter"/>
</dbReference>
<dbReference type="PANTHER" id="PTHR28013">
    <property type="entry name" value="PROTEIN DCV1-RELATED"/>
    <property type="match status" value="1"/>
</dbReference>
<sequence length="273" mass="29882">MALWDRLITPFLLFSAFLILFFVGLSLPIIKGIYLFEVKNIRQNQTPTSVATSVRFGLWGYCVGAYQFNGGQAKYNPTIECSKLNVGYTISNSDLEFINNISLVTLALQYLNILLILHPIAVILAFLASVSSLAHAFRPRIPHFIPICTLLLAILPCVIVTTSFALDIIIIVIVRAEVEAASNRGLTVYWGSAAWMTVVALVAMWLSIVGLSAIACGCFGMNRLNKNGISYRELIEAPPGEKSADDLEFAPIPSSLDAPSTRLRGRSPTPGRF</sequence>
<dbReference type="Gene3D" id="1.20.140.150">
    <property type="match status" value="1"/>
</dbReference>
<reference evidence="7" key="1">
    <citation type="journal article" date="2020" name="Nat. Commun.">
        <title>Large-scale genome sequencing of mycorrhizal fungi provides insights into the early evolution of symbiotic traits.</title>
        <authorList>
            <person name="Miyauchi S."/>
            <person name="Kiss E."/>
            <person name="Kuo A."/>
            <person name="Drula E."/>
            <person name="Kohler A."/>
            <person name="Sanchez-Garcia M."/>
            <person name="Morin E."/>
            <person name="Andreopoulos B."/>
            <person name="Barry K.W."/>
            <person name="Bonito G."/>
            <person name="Buee M."/>
            <person name="Carver A."/>
            <person name="Chen C."/>
            <person name="Cichocki N."/>
            <person name="Clum A."/>
            <person name="Culley D."/>
            <person name="Crous P.W."/>
            <person name="Fauchery L."/>
            <person name="Girlanda M."/>
            <person name="Hayes R.D."/>
            <person name="Keri Z."/>
            <person name="LaButti K."/>
            <person name="Lipzen A."/>
            <person name="Lombard V."/>
            <person name="Magnuson J."/>
            <person name="Maillard F."/>
            <person name="Murat C."/>
            <person name="Nolan M."/>
            <person name="Ohm R.A."/>
            <person name="Pangilinan J."/>
            <person name="Pereira M.F."/>
            <person name="Perotto S."/>
            <person name="Peter M."/>
            <person name="Pfister S."/>
            <person name="Riley R."/>
            <person name="Sitrit Y."/>
            <person name="Stielow J.B."/>
            <person name="Szollosi G."/>
            <person name="Zifcakova L."/>
            <person name="Stursova M."/>
            <person name="Spatafora J.W."/>
            <person name="Tedersoo L."/>
            <person name="Vaario L.M."/>
            <person name="Yamada A."/>
            <person name="Yan M."/>
            <person name="Wang P."/>
            <person name="Xu J."/>
            <person name="Bruns T."/>
            <person name="Baldrian P."/>
            <person name="Vilgalys R."/>
            <person name="Dunand C."/>
            <person name="Henrissat B."/>
            <person name="Grigoriev I.V."/>
            <person name="Hibbett D."/>
            <person name="Nagy L.G."/>
            <person name="Martin F.M."/>
        </authorList>
    </citation>
    <scope>NUCLEOTIDE SEQUENCE</scope>
    <source>
        <strain evidence="7">UP504</strain>
    </source>
</reference>
<dbReference type="Proteomes" id="UP000886523">
    <property type="component" value="Unassembled WGS sequence"/>
</dbReference>
<evidence type="ECO:0000256" key="2">
    <source>
        <dbReference type="ARBA" id="ARBA00022692"/>
    </source>
</evidence>
<dbReference type="InterPro" id="IPR051380">
    <property type="entry name" value="pH-response_reg_palI/RIM9"/>
</dbReference>
<feature type="transmembrane region" description="Helical" evidence="6">
    <location>
        <begin position="113"/>
        <end position="137"/>
    </location>
</feature>
<comment type="caution">
    <text evidence="7">The sequence shown here is derived from an EMBL/GenBank/DDBJ whole genome shotgun (WGS) entry which is preliminary data.</text>
</comment>
<keyword evidence="3 6" id="KW-1133">Transmembrane helix</keyword>
<feature type="transmembrane region" description="Helical" evidence="6">
    <location>
        <begin position="194"/>
        <end position="219"/>
    </location>
</feature>
<feature type="region of interest" description="Disordered" evidence="5">
    <location>
        <begin position="250"/>
        <end position="273"/>
    </location>
</feature>
<dbReference type="EMBL" id="MU129111">
    <property type="protein sequence ID" value="KAF9506412.1"/>
    <property type="molecule type" value="Genomic_DNA"/>
</dbReference>
<evidence type="ECO:0000256" key="5">
    <source>
        <dbReference type="SAM" id="MobiDB-lite"/>
    </source>
</evidence>
<evidence type="ECO:0000256" key="6">
    <source>
        <dbReference type="SAM" id="Phobius"/>
    </source>
</evidence>